<keyword evidence="3" id="KW-1185">Reference proteome</keyword>
<evidence type="ECO:0000313" key="3">
    <source>
        <dbReference type="Proteomes" id="UP000184452"/>
    </source>
</evidence>
<dbReference type="Gene3D" id="6.10.250.660">
    <property type="match status" value="1"/>
</dbReference>
<evidence type="ECO:0000313" key="2">
    <source>
        <dbReference type="EMBL" id="SHK73069.1"/>
    </source>
</evidence>
<accession>A0A1M6UV50</accession>
<dbReference type="STRING" id="758803.SAMN05421803_13014"/>
<evidence type="ECO:0000256" key="1">
    <source>
        <dbReference type="SAM" id="MobiDB-lite"/>
    </source>
</evidence>
<gene>
    <name evidence="2" type="ORF">SAMN05421803_13014</name>
</gene>
<protein>
    <submittedName>
        <fullName evidence="2">DivIVA domain-containing protein</fullName>
    </submittedName>
</protein>
<name>A0A1M6UV50_9ACTN</name>
<dbReference type="NCBIfam" id="TIGR03544">
    <property type="entry name" value="DivI1A_domain"/>
    <property type="match status" value="2"/>
</dbReference>
<sequence length="203" mass="21653">MNSPLAVPDFDIILRGYDRVQVTDLLHRAIVTLAAGTGERPRAEIPAGTTAVTAAELASARFDVVLRGYDRTQVAGWIEDLARDIALLEARTGNTGAGPDRPARDLPAPESPVEPPRFDVVLRGYDRVQVSGIIDRALATLTARTGTASPVEAPAGTTAVTAAELASARFDVVLRGYDRVQVDAVLDDLAQRVARSEERGGRE</sequence>
<feature type="region of interest" description="Disordered" evidence="1">
    <location>
        <begin position="92"/>
        <end position="115"/>
    </location>
</feature>
<dbReference type="Proteomes" id="UP000184452">
    <property type="component" value="Unassembled WGS sequence"/>
</dbReference>
<dbReference type="EMBL" id="FQZK01000030">
    <property type="protein sequence ID" value="SHK73069.1"/>
    <property type="molecule type" value="Genomic_DNA"/>
</dbReference>
<organism evidence="2 3">
    <name type="scientific">Nocardiopsis flavescens</name>
    <dbReference type="NCBI Taxonomy" id="758803"/>
    <lineage>
        <taxon>Bacteria</taxon>
        <taxon>Bacillati</taxon>
        <taxon>Actinomycetota</taxon>
        <taxon>Actinomycetes</taxon>
        <taxon>Streptosporangiales</taxon>
        <taxon>Nocardiopsidaceae</taxon>
        <taxon>Nocardiopsis</taxon>
    </lineage>
</organism>
<dbReference type="OrthoDB" id="5198800at2"/>
<dbReference type="AlphaFoldDB" id="A0A1M6UV50"/>
<proteinExistence type="predicted"/>
<reference evidence="2 3" key="1">
    <citation type="submission" date="2016-11" db="EMBL/GenBank/DDBJ databases">
        <authorList>
            <person name="Jaros S."/>
            <person name="Januszkiewicz K."/>
            <person name="Wedrychowicz H."/>
        </authorList>
    </citation>
    <scope>NUCLEOTIDE SEQUENCE [LARGE SCALE GENOMIC DNA]</scope>
    <source>
        <strain evidence="2 3">CGMCC 4.5723</strain>
    </source>
</reference>
<dbReference type="InterPro" id="IPR019933">
    <property type="entry name" value="DivIVA_domain"/>
</dbReference>
<dbReference type="RefSeq" id="WP_073383924.1">
    <property type="nucleotide sequence ID" value="NZ_FQZK01000030.1"/>
</dbReference>